<protein>
    <submittedName>
        <fullName evidence="1">Uncharacterized protein</fullName>
    </submittedName>
</protein>
<dbReference type="EMBL" id="DS028093">
    <property type="protein sequence ID" value="KMP00531.1"/>
    <property type="molecule type" value="Genomic_DNA"/>
</dbReference>
<organism evidence="1 2">
    <name type="scientific">Coccidioides immitis RMSCC 2394</name>
    <dbReference type="NCBI Taxonomy" id="404692"/>
    <lineage>
        <taxon>Eukaryota</taxon>
        <taxon>Fungi</taxon>
        <taxon>Dikarya</taxon>
        <taxon>Ascomycota</taxon>
        <taxon>Pezizomycotina</taxon>
        <taxon>Eurotiomycetes</taxon>
        <taxon>Eurotiomycetidae</taxon>
        <taxon>Onygenales</taxon>
        <taxon>Onygenaceae</taxon>
        <taxon>Coccidioides</taxon>
    </lineage>
</organism>
<proteinExistence type="predicted"/>
<evidence type="ECO:0000313" key="1">
    <source>
        <dbReference type="EMBL" id="KMP00531.1"/>
    </source>
</evidence>
<accession>A0A0J6XWI2</accession>
<reference evidence="2" key="1">
    <citation type="journal article" date="2010" name="Genome Res.">
        <title>Population genomic sequencing of Coccidioides fungi reveals recent hybridization and transposon control.</title>
        <authorList>
            <person name="Neafsey D.E."/>
            <person name="Barker B.M."/>
            <person name="Sharpton T.J."/>
            <person name="Stajich J.E."/>
            <person name="Park D.J."/>
            <person name="Whiston E."/>
            <person name="Hung C.-Y."/>
            <person name="McMahan C."/>
            <person name="White J."/>
            <person name="Sykes S."/>
            <person name="Heiman D."/>
            <person name="Young S."/>
            <person name="Zeng Q."/>
            <person name="Abouelleil A."/>
            <person name="Aftuck L."/>
            <person name="Bessette D."/>
            <person name="Brown A."/>
            <person name="FitzGerald M."/>
            <person name="Lui A."/>
            <person name="Macdonald J.P."/>
            <person name="Priest M."/>
            <person name="Orbach M.J."/>
            <person name="Galgiani J.N."/>
            <person name="Kirkland T.N."/>
            <person name="Cole G.T."/>
            <person name="Birren B.W."/>
            <person name="Henn M.R."/>
            <person name="Taylor J.W."/>
            <person name="Rounsley S.D."/>
        </authorList>
    </citation>
    <scope>NUCLEOTIDE SEQUENCE [LARGE SCALE GENOMIC DNA]</scope>
    <source>
        <strain evidence="2">RMSCC 2394</strain>
    </source>
</reference>
<sequence length="102" mass="11556">MQDVRLQVIASKKSPTEPSCNPEGIRQNFLFAEKVVVVGEDRRAGQGEIISDEFPQHGFVLRNVNESLLSKLFDVVKGSDMDLHCRLSYLLGFSHRWIIAQL</sequence>
<evidence type="ECO:0000313" key="2">
    <source>
        <dbReference type="Proteomes" id="UP000054565"/>
    </source>
</evidence>
<name>A0A0J6XWI2_COCIT</name>
<dbReference type="AlphaFoldDB" id="A0A0J6XWI2"/>
<dbReference type="Proteomes" id="UP000054565">
    <property type="component" value="Unassembled WGS sequence"/>
</dbReference>
<gene>
    <name evidence="1" type="ORF">CIRG_00673</name>
</gene>